<dbReference type="SUPFAM" id="SSF75169">
    <property type="entry name" value="DsrEFH-like"/>
    <property type="match status" value="1"/>
</dbReference>
<keyword evidence="1" id="KW-0732">Signal</keyword>
<proteinExistence type="predicted"/>
<dbReference type="RefSeq" id="WP_130093132.1">
    <property type="nucleotide sequence ID" value="NZ_SETE01000002.1"/>
</dbReference>
<keyword evidence="3" id="KW-1185">Reference proteome</keyword>
<feature type="chain" id="PRO_5020886016" evidence="1">
    <location>
        <begin position="23"/>
        <end position="142"/>
    </location>
</feature>
<evidence type="ECO:0000313" key="3">
    <source>
        <dbReference type="Proteomes" id="UP000293952"/>
    </source>
</evidence>
<accession>A0A4Q4KR85</accession>
<gene>
    <name evidence="2" type="ORF">ERX46_07030</name>
</gene>
<reference evidence="2 3" key="1">
    <citation type="submission" date="2019-02" db="EMBL/GenBank/DDBJ databases">
        <title>Genome sequence of the sea-ice species Brumimicrobium glaciale.</title>
        <authorList>
            <person name="Bowman J.P."/>
        </authorList>
    </citation>
    <scope>NUCLEOTIDE SEQUENCE [LARGE SCALE GENOMIC DNA]</scope>
    <source>
        <strain evidence="2 3">IC156</strain>
    </source>
</reference>
<dbReference type="Gene3D" id="3.40.1260.10">
    <property type="entry name" value="DsrEFH-like"/>
    <property type="match status" value="1"/>
</dbReference>
<dbReference type="EMBL" id="SETE01000002">
    <property type="protein sequence ID" value="RYM35124.1"/>
    <property type="molecule type" value="Genomic_DNA"/>
</dbReference>
<dbReference type="OrthoDB" id="1445762at2"/>
<sequence length="142" mass="15672">MKNIITILTLAFAFTFVQTAVAQNLDNIDTNKKNYIVLTKKVGQLKPIVLAAEEMKKEDGADYGVFHVVFCGKSIGDLTDKKKMESHLERLNKSGVKLIACGFSLKKFGVNPKDLPAGIDIVDNGIAYSLKLKKKGFYGMEL</sequence>
<evidence type="ECO:0000313" key="2">
    <source>
        <dbReference type="EMBL" id="RYM35124.1"/>
    </source>
</evidence>
<organism evidence="2 3">
    <name type="scientific">Brumimicrobium glaciale</name>
    <dbReference type="NCBI Taxonomy" id="200475"/>
    <lineage>
        <taxon>Bacteria</taxon>
        <taxon>Pseudomonadati</taxon>
        <taxon>Bacteroidota</taxon>
        <taxon>Flavobacteriia</taxon>
        <taxon>Flavobacteriales</taxon>
        <taxon>Crocinitomicaceae</taxon>
        <taxon>Brumimicrobium</taxon>
    </lineage>
</organism>
<comment type="caution">
    <text evidence="2">The sequence shown here is derived from an EMBL/GenBank/DDBJ whole genome shotgun (WGS) entry which is preliminary data.</text>
</comment>
<dbReference type="AlphaFoldDB" id="A0A4Q4KR85"/>
<name>A0A4Q4KR85_9FLAO</name>
<dbReference type="Proteomes" id="UP000293952">
    <property type="component" value="Unassembled WGS sequence"/>
</dbReference>
<protein>
    <submittedName>
        <fullName evidence="2">Sulfur reduction protein DsrE</fullName>
    </submittedName>
</protein>
<feature type="signal peptide" evidence="1">
    <location>
        <begin position="1"/>
        <end position="22"/>
    </location>
</feature>
<dbReference type="InterPro" id="IPR027396">
    <property type="entry name" value="DsrEFH-like"/>
</dbReference>
<evidence type="ECO:0000256" key="1">
    <source>
        <dbReference type="SAM" id="SignalP"/>
    </source>
</evidence>